<evidence type="ECO:0000313" key="3">
    <source>
        <dbReference type="EMBL" id="KAK3605057.1"/>
    </source>
</evidence>
<dbReference type="Gene3D" id="2.60.40.10">
    <property type="entry name" value="Immunoglobulins"/>
    <property type="match status" value="1"/>
</dbReference>
<protein>
    <recommendedName>
        <fullName evidence="2">Fibronectin type-III domain-containing protein</fullName>
    </recommendedName>
</protein>
<gene>
    <name evidence="3" type="ORF">CHS0354_000723</name>
</gene>
<dbReference type="InterPro" id="IPR003961">
    <property type="entry name" value="FN3_dom"/>
</dbReference>
<dbReference type="SUPFAM" id="SSF49265">
    <property type="entry name" value="Fibronectin type III"/>
    <property type="match status" value="1"/>
</dbReference>
<evidence type="ECO:0000259" key="2">
    <source>
        <dbReference type="PROSITE" id="PS50853"/>
    </source>
</evidence>
<dbReference type="PROSITE" id="PS50853">
    <property type="entry name" value="FN3"/>
    <property type="match status" value="1"/>
</dbReference>
<feature type="compositionally biased region" description="Pro residues" evidence="1">
    <location>
        <begin position="1"/>
        <end position="13"/>
    </location>
</feature>
<name>A0AAE0W968_9BIVA</name>
<evidence type="ECO:0000256" key="1">
    <source>
        <dbReference type="SAM" id="MobiDB-lite"/>
    </source>
</evidence>
<accession>A0AAE0W968</accession>
<reference evidence="3" key="3">
    <citation type="submission" date="2023-05" db="EMBL/GenBank/DDBJ databases">
        <authorList>
            <person name="Smith C.H."/>
        </authorList>
    </citation>
    <scope>NUCLEOTIDE SEQUENCE</scope>
    <source>
        <strain evidence="3">CHS0354</strain>
        <tissue evidence="3">Mantle</tissue>
    </source>
</reference>
<reference evidence="3" key="1">
    <citation type="journal article" date="2021" name="Genome Biol. Evol.">
        <title>A High-Quality Reference Genome for a Parasitic Bivalve with Doubly Uniparental Inheritance (Bivalvia: Unionida).</title>
        <authorList>
            <person name="Smith C.H."/>
        </authorList>
    </citation>
    <scope>NUCLEOTIDE SEQUENCE</scope>
    <source>
        <strain evidence="3">CHS0354</strain>
    </source>
</reference>
<feature type="domain" description="Fibronectin type-III" evidence="2">
    <location>
        <begin position="11"/>
        <end position="96"/>
    </location>
</feature>
<dbReference type="AlphaFoldDB" id="A0AAE0W968"/>
<evidence type="ECO:0000313" key="4">
    <source>
        <dbReference type="Proteomes" id="UP001195483"/>
    </source>
</evidence>
<reference evidence="3" key="2">
    <citation type="journal article" date="2021" name="Genome Biol. Evol.">
        <title>Developing a high-quality reference genome for a parasitic bivalve with doubly uniparental inheritance (Bivalvia: Unionida).</title>
        <authorList>
            <person name="Smith C.H."/>
        </authorList>
    </citation>
    <scope>NUCLEOTIDE SEQUENCE</scope>
    <source>
        <strain evidence="3">CHS0354</strain>
        <tissue evidence="3">Mantle</tissue>
    </source>
</reference>
<feature type="region of interest" description="Disordered" evidence="1">
    <location>
        <begin position="1"/>
        <end position="20"/>
    </location>
</feature>
<organism evidence="3 4">
    <name type="scientific">Potamilus streckersoni</name>
    <dbReference type="NCBI Taxonomy" id="2493646"/>
    <lineage>
        <taxon>Eukaryota</taxon>
        <taxon>Metazoa</taxon>
        <taxon>Spiralia</taxon>
        <taxon>Lophotrochozoa</taxon>
        <taxon>Mollusca</taxon>
        <taxon>Bivalvia</taxon>
        <taxon>Autobranchia</taxon>
        <taxon>Heteroconchia</taxon>
        <taxon>Palaeoheterodonta</taxon>
        <taxon>Unionida</taxon>
        <taxon>Unionoidea</taxon>
        <taxon>Unionidae</taxon>
        <taxon>Ambleminae</taxon>
        <taxon>Lampsilini</taxon>
        <taxon>Potamilus</taxon>
    </lineage>
</organism>
<keyword evidence="4" id="KW-1185">Reference proteome</keyword>
<comment type="caution">
    <text evidence="3">The sequence shown here is derived from an EMBL/GenBank/DDBJ whole genome shotgun (WGS) entry which is preliminary data.</text>
</comment>
<proteinExistence type="predicted"/>
<sequence length="477" mass="52256">MRECAPPPTPIPNKPTLTATPVSSSQIDLLWRKVPNATTYNLYDGAEKPIKENITDTVYSHIGLLGSTTYTYTLKVCNSSGCSEASEAVSATTSTNFIVTEIPKTIPDAYSVLQMDLKVAKRFHYIAFSISASEPLTNYRLALKKSTDAAPSITDMTTKTIIKRNIGKTPIHILLHYDINSTIATTYNTGSSTIQTGAAVDAVLLKSGETYTLFGMKNDGTEVINLGNFSTDVFDKDATYNGGVGLIKTFDPILDGFYHVTPSVGGDYSFSCREDEPIIFPLIDDISMQNAGEIITKMTENAGVFPNLPVSLTQVTAERNTYRDVFNSSEHAGRTGELQNARKALEVSLQKNGKYINDLADGNLEILEKSGYPIAKEHRHVGDLPAPEWLHVEILHGGGFTFEVANVPNHWGYLIAYAEASDLEKNPNNWVKLWSPVPYSEFESGFKSGVKYKFAACAVGSSFKLAWVRGNEELIAQ</sequence>
<dbReference type="EMBL" id="JAEAOA010000085">
    <property type="protein sequence ID" value="KAK3605057.1"/>
    <property type="molecule type" value="Genomic_DNA"/>
</dbReference>
<dbReference type="CDD" id="cd00063">
    <property type="entry name" value="FN3"/>
    <property type="match status" value="1"/>
</dbReference>
<dbReference type="InterPro" id="IPR036116">
    <property type="entry name" value="FN3_sf"/>
</dbReference>
<dbReference type="Proteomes" id="UP001195483">
    <property type="component" value="Unassembled WGS sequence"/>
</dbReference>
<dbReference type="InterPro" id="IPR013783">
    <property type="entry name" value="Ig-like_fold"/>
</dbReference>